<dbReference type="SMART" id="SM00282">
    <property type="entry name" value="LamG"/>
    <property type="match status" value="3"/>
</dbReference>
<gene>
    <name evidence="8" type="ORF">AOZ06_19375</name>
</gene>
<dbReference type="InterPro" id="IPR013320">
    <property type="entry name" value="ConA-like_dom_sf"/>
</dbReference>
<dbReference type="InterPro" id="IPR026856">
    <property type="entry name" value="Sialidase_fam"/>
</dbReference>
<keyword evidence="4" id="KW-0732">Signal</keyword>
<dbReference type="AlphaFoldDB" id="A0A0N9HUT3"/>
<organism evidence="8 9">
    <name type="scientific">Kibdelosporangium phytohabitans</name>
    <dbReference type="NCBI Taxonomy" id="860235"/>
    <lineage>
        <taxon>Bacteria</taxon>
        <taxon>Bacillati</taxon>
        <taxon>Actinomycetota</taxon>
        <taxon>Actinomycetes</taxon>
        <taxon>Pseudonocardiales</taxon>
        <taxon>Pseudonocardiaceae</taxon>
        <taxon>Kibdelosporangium</taxon>
    </lineage>
</organism>
<evidence type="ECO:0000256" key="2">
    <source>
        <dbReference type="ARBA" id="ARBA00009348"/>
    </source>
</evidence>
<dbReference type="Gene3D" id="2.60.120.200">
    <property type="match status" value="3"/>
</dbReference>
<dbReference type="GO" id="GO:0016020">
    <property type="term" value="C:membrane"/>
    <property type="evidence" value="ECO:0007669"/>
    <property type="project" value="TreeGrafter"/>
</dbReference>
<dbReference type="Proteomes" id="UP000063699">
    <property type="component" value="Chromosome"/>
</dbReference>
<evidence type="ECO:0000259" key="7">
    <source>
        <dbReference type="PROSITE" id="PS50025"/>
    </source>
</evidence>
<dbReference type="GO" id="GO:0006689">
    <property type="term" value="P:ganglioside catabolic process"/>
    <property type="evidence" value="ECO:0007669"/>
    <property type="project" value="TreeGrafter"/>
</dbReference>
<dbReference type="SUPFAM" id="SSF49899">
    <property type="entry name" value="Concanavalin A-like lectins/glucanases"/>
    <property type="match status" value="3"/>
</dbReference>
<evidence type="ECO:0000256" key="5">
    <source>
        <dbReference type="ARBA" id="ARBA00023157"/>
    </source>
</evidence>
<dbReference type="KEGG" id="kphy:AOZ06_19375"/>
<dbReference type="CDD" id="cd15482">
    <property type="entry name" value="Sialidase_non-viral"/>
    <property type="match status" value="1"/>
</dbReference>
<sequence>MLPATAAASGVAPSTALVGVQQVLYRGGTAGYGCFRIPVMARTTAGTLLAFAEARKSPSCADRGDVDLVVRRSTNDGRTWGPIRVVTSGSPQDPDAPHTRGNAVPVMDAETGKVNLISTSNEATPTGKRLPWIQRSADDGLTWTAPKPLGASFDGTNNGWFATGPAHGIQLENGPHKGRLVVGAHQKPNATTVLAGVLYSDDHGDSWRASTVPNSYVDGQLSPGEIAVAELPDGSLYAAARNEIPTGHHRARAVSTDGGTTMPKFAAIPSLVSPNVQGSILPLRRTYRGTPGDVIVFAGPSDPDDREKLKIRYSTDRGTTWSSPPGGLVTNDRSGYSDLAELTGGEIGVLYEGGVAFSADEIRFTRFTPGQLGLPGTTHGTPSPQPSTPAGPTTPDSTPEANDAYLRGNASLNDGLLLDGTGGYAEIPYSRTIDPGAGDFTISTRFRHSATQTGPNQALFWGYGVGASAAQVWLRVQPGSDQIAAWVQGQSGHAYLTLADPSAATAFGDDKWHQLTLTRTGSQVTVTIDGVSATGSGVAGPVSTGVTGLRLGAKPDGTDAFAGRLGNFQLSRQGKPSLDLAFRTVDGAAVPARAPAPITDDVSGHCATASLLGGKQSPVDGRAPNSVALPVNTAHPGVETAFSPTLDLGSGDFTFAAWFRYSGAANQAIVWAYGTTAGKRSVWVRAQPGQDRLHAWVQTDTAQVAIPLVDTTSRVAFGDNQWHLLALTRTGDQVQLSVDGGTPASATGLTGSVSGDQADAIRGLRLGSKMDGTDVVQGALDDFRLYRRALTATELGQAATGRFPADLPALWWTFEGQHTQAHDVAEPITGPQTSDASTHCAHATVSGNPAVVPGKVGNAVRFDGVDDAVYMPYKPSIAVGDGDFTVSTWLRYTGTGDQVVFWAYGSGATERGLWMRGQPGKDRLLVYLQTDTGAYEAAAVDASAAAGFNDGAWHFVEVSRHAGTLTLSVDGNRLGSTAVSGSATYGDAFAVQGFRLGAKPDGTNRLTGTLDEFQIRRGAALAAHLPLNAAS</sequence>
<reference evidence="8 9" key="1">
    <citation type="submission" date="2015-07" db="EMBL/GenBank/DDBJ databases">
        <title>Genome sequencing of Kibdelosporangium phytohabitans.</title>
        <authorList>
            <person name="Qin S."/>
            <person name="Xing K."/>
        </authorList>
    </citation>
    <scope>NUCLEOTIDE SEQUENCE [LARGE SCALE GENOMIC DNA]</scope>
    <source>
        <strain evidence="8 9">KLBMP1111</strain>
    </source>
</reference>
<dbReference type="Pfam" id="PF13385">
    <property type="entry name" value="Laminin_G_3"/>
    <property type="match status" value="3"/>
</dbReference>
<feature type="domain" description="Laminin G" evidence="7">
    <location>
        <begin position="414"/>
        <end position="606"/>
    </location>
</feature>
<dbReference type="PANTHER" id="PTHR10628:SF30">
    <property type="entry name" value="EXO-ALPHA-SIALIDASE"/>
    <property type="match status" value="1"/>
</dbReference>
<feature type="region of interest" description="Disordered" evidence="6">
    <location>
        <begin position="368"/>
        <end position="406"/>
    </location>
</feature>
<dbReference type="CDD" id="cd00110">
    <property type="entry name" value="LamG"/>
    <property type="match status" value="1"/>
</dbReference>
<dbReference type="EC" id="3.2.1.18" evidence="3"/>
<accession>A0A0N9HUT3</accession>
<keyword evidence="9" id="KW-1185">Reference proteome</keyword>
<evidence type="ECO:0000313" key="9">
    <source>
        <dbReference type="Proteomes" id="UP000063699"/>
    </source>
</evidence>
<comment type="similarity">
    <text evidence="2">Belongs to the glycosyl hydrolase 33 family.</text>
</comment>
<dbReference type="PANTHER" id="PTHR10628">
    <property type="entry name" value="SIALIDASE"/>
    <property type="match status" value="1"/>
</dbReference>
<dbReference type="Pfam" id="PF13088">
    <property type="entry name" value="BNR_2"/>
    <property type="match status" value="1"/>
</dbReference>
<dbReference type="GO" id="GO:0004308">
    <property type="term" value="F:exo-alpha-sialidase activity"/>
    <property type="evidence" value="ECO:0007669"/>
    <property type="project" value="UniProtKB-EC"/>
</dbReference>
<dbReference type="SUPFAM" id="SSF50939">
    <property type="entry name" value="Sialidases"/>
    <property type="match status" value="1"/>
</dbReference>
<dbReference type="SMART" id="SM00560">
    <property type="entry name" value="LamGL"/>
    <property type="match status" value="1"/>
</dbReference>
<feature type="compositionally biased region" description="Polar residues" evidence="6">
    <location>
        <begin position="390"/>
        <end position="400"/>
    </location>
</feature>
<dbReference type="PROSITE" id="PS50025">
    <property type="entry name" value="LAM_G_DOMAIN"/>
    <property type="match status" value="1"/>
</dbReference>
<evidence type="ECO:0000313" key="8">
    <source>
        <dbReference type="EMBL" id="ALG08787.1"/>
    </source>
</evidence>
<dbReference type="GO" id="GO:0005737">
    <property type="term" value="C:cytoplasm"/>
    <property type="evidence" value="ECO:0007669"/>
    <property type="project" value="TreeGrafter"/>
</dbReference>
<dbReference type="InterPro" id="IPR001791">
    <property type="entry name" value="Laminin_G"/>
</dbReference>
<evidence type="ECO:0000256" key="1">
    <source>
        <dbReference type="ARBA" id="ARBA00000427"/>
    </source>
</evidence>
<dbReference type="InterPro" id="IPR036278">
    <property type="entry name" value="Sialidase_sf"/>
</dbReference>
<keyword evidence="5" id="KW-1015">Disulfide bond</keyword>
<name>A0A0N9HUT3_9PSEU</name>
<dbReference type="STRING" id="860235.AOZ06_19375"/>
<protein>
    <recommendedName>
        <fullName evidence="3">exo-alpha-sialidase</fullName>
        <ecNumber evidence="3">3.2.1.18</ecNumber>
    </recommendedName>
</protein>
<dbReference type="EMBL" id="CP012752">
    <property type="protein sequence ID" value="ALG08787.1"/>
    <property type="molecule type" value="Genomic_DNA"/>
</dbReference>
<dbReference type="GO" id="GO:0009313">
    <property type="term" value="P:oligosaccharide catabolic process"/>
    <property type="evidence" value="ECO:0007669"/>
    <property type="project" value="TreeGrafter"/>
</dbReference>
<comment type="catalytic activity">
    <reaction evidence="1">
        <text>Hydrolysis of alpha-(2-&gt;3)-, alpha-(2-&gt;6)-, alpha-(2-&gt;8)- glycosidic linkages of terminal sialic acid residues in oligosaccharides, glycoproteins, glycolipids, colominic acid and synthetic substrates.</text>
        <dbReference type="EC" id="3.2.1.18"/>
    </reaction>
</comment>
<dbReference type="Gene3D" id="2.120.10.10">
    <property type="match status" value="1"/>
</dbReference>
<proteinExistence type="inferred from homology"/>
<evidence type="ECO:0000256" key="3">
    <source>
        <dbReference type="ARBA" id="ARBA00012733"/>
    </source>
</evidence>
<dbReference type="InterPro" id="IPR011040">
    <property type="entry name" value="Sialidase"/>
</dbReference>
<evidence type="ECO:0000256" key="4">
    <source>
        <dbReference type="ARBA" id="ARBA00022729"/>
    </source>
</evidence>
<dbReference type="InterPro" id="IPR006558">
    <property type="entry name" value="LamG-like"/>
</dbReference>
<evidence type="ECO:0000256" key="6">
    <source>
        <dbReference type="SAM" id="MobiDB-lite"/>
    </source>
</evidence>